<proteinExistence type="predicted"/>
<reference evidence="1" key="1">
    <citation type="journal article" date="2015" name="Nature">
        <title>Complex archaea that bridge the gap between prokaryotes and eukaryotes.</title>
        <authorList>
            <person name="Spang A."/>
            <person name="Saw J.H."/>
            <person name="Jorgensen S.L."/>
            <person name="Zaremba-Niedzwiedzka K."/>
            <person name="Martijn J."/>
            <person name="Lind A.E."/>
            <person name="van Eijk R."/>
            <person name="Schleper C."/>
            <person name="Guy L."/>
            <person name="Ettema T.J."/>
        </authorList>
    </citation>
    <scope>NUCLEOTIDE SEQUENCE</scope>
</reference>
<organism evidence="1">
    <name type="scientific">marine sediment metagenome</name>
    <dbReference type="NCBI Taxonomy" id="412755"/>
    <lineage>
        <taxon>unclassified sequences</taxon>
        <taxon>metagenomes</taxon>
        <taxon>ecological metagenomes</taxon>
    </lineage>
</organism>
<protein>
    <submittedName>
        <fullName evidence="1">Uncharacterized protein</fullName>
    </submittedName>
</protein>
<accession>A0A0F8Y6R4</accession>
<comment type="caution">
    <text evidence="1">The sequence shown here is derived from an EMBL/GenBank/DDBJ whole genome shotgun (WGS) entry which is preliminary data.</text>
</comment>
<evidence type="ECO:0000313" key="1">
    <source>
        <dbReference type="EMBL" id="KKK69335.1"/>
    </source>
</evidence>
<sequence>MKKLTQEQFKSRVKAVMAARRIFIPHITKNISIAFGLYQE</sequence>
<name>A0A0F8Y6R4_9ZZZZ</name>
<dbReference type="AlphaFoldDB" id="A0A0F8Y6R4"/>
<feature type="non-terminal residue" evidence="1">
    <location>
        <position position="40"/>
    </location>
</feature>
<gene>
    <name evidence="1" type="ORF">LCGC14_2935080</name>
</gene>
<dbReference type="EMBL" id="LAZR01058698">
    <property type="protein sequence ID" value="KKK69335.1"/>
    <property type="molecule type" value="Genomic_DNA"/>
</dbReference>